<dbReference type="EMBL" id="GBRH01191861">
    <property type="protein sequence ID" value="JAE06035.1"/>
    <property type="molecule type" value="Transcribed_RNA"/>
</dbReference>
<dbReference type="AlphaFoldDB" id="A0A0A9EZ32"/>
<proteinExistence type="predicted"/>
<sequence>MPVGGYTEMFFYRVLTFRCRQLANLAGGSWSVDVNLKWNLLVEYSSYLQFLYSFHNFVW</sequence>
<evidence type="ECO:0000313" key="1">
    <source>
        <dbReference type="EMBL" id="JAE06035.1"/>
    </source>
</evidence>
<accession>A0A0A9EZ32</accession>
<name>A0A0A9EZ32_ARUDO</name>
<reference evidence="1" key="1">
    <citation type="submission" date="2014-09" db="EMBL/GenBank/DDBJ databases">
        <authorList>
            <person name="Magalhaes I.L.F."/>
            <person name="Oliveira U."/>
            <person name="Santos F.R."/>
            <person name="Vidigal T.H.D.A."/>
            <person name="Brescovit A.D."/>
            <person name="Santos A.J."/>
        </authorList>
    </citation>
    <scope>NUCLEOTIDE SEQUENCE</scope>
    <source>
        <tissue evidence="1">Shoot tissue taken approximately 20 cm above the soil surface</tissue>
    </source>
</reference>
<reference evidence="1" key="2">
    <citation type="journal article" date="2015" name="Data Brief">
        <title>Shoot transcriptome of the giant reed, Arundo donax.</title>
        <authorList>
            <person name="Barrero R.A."/>
            <person name="Guerrero F.D."/>
            <person name="Moolhuijzen P."/>
            <person name="Goolsby J.A."/>
            <person name="Tidwell J."/>
            <person name="Bellgard S.E."/>
            <person name="Bellgard M.I."/>
        </authorList>
    </citation>
    <scope>NUCLEOTIDE SEQUENCE</scope>
    <source>
        <tissue evidence="1">Shoot tissue taken approximately 20 cm above the soil surface</tissue>
    </source>
</reference>
<protein>
    <submittedName>
        <fullName evidence="1">Uncharacterized protein</fullName>
    </submittedName>
</protein>
<organism evidence="1">
    <name type="scientific">Arundo donax</name>
    <name type="common">Giant reed</name>
    <name type="synonym">Donax arundinaceus</name>
    <dbReference type="NCBI Taxonomy" id="35708"/>
    <lineage>
        <taxon>Eukaryota</taxon>
        <taxon>Viridiplantae</taxon>
        <taxon>Streptophyta</taxon>
        <taxon>Embryophyta</taxon>
        <taxon>Tracheophyta</taxon>
        <taxon>Spermatophyta</taxon>
        <taxon>Magnoliopsida</taxon>
        <taxon>Liliopsida</taxon>
        <taxon>Poales</taxon>
        <taxon>Poaceae</taxon>
        <taxon>PACMAD clade</taxon>
        <taxon>Arundinoideae</taxon>
        <taxon>Arundineae</taxon>
        <taxon>Arundo</taxon>
    </lineage>
</organism>